<sequence>MVIVRDPFATLSQEFDKMFAQVTKPVNNYPPHNLIKFGEDAFLMQFAVAGFTKGDIEITTHKGNLTITGEKKELELSEDAAYIHKGIAARKFIRNFLLPEYTDVTKATVEDGILSIELTRSVPEEQKPKTINIK</sequence>
<dbReference type="Pfam" id="PF00011">
    <property type="entry name" value="HSP20"/>
    <property type="match status" value="1"/>
</dbReference>
<dbReference type="Gene3D" id="2.60.40.790">
    <property type="match status" value="1"/>
</dbReference>
<reference evidence="2" key="1">
    <citation type="submission" date="2020-05" db="EMBL/GenBank/DDBJ databases">
        <authorList>
            <person name="Chiriac C."/>
            <person name="Salcher M."/>
            <person name="Ghai R."/>
            <person name="Kavagutti S V."/>
        </authorList>
    </citation>
    <scope>NUCLEOTIDE SEQUENCE</scope>
</reference>
<dbReference type="SUPFAM" id="SSF49764">
    <property type="entry name" value="HSP20-like chaperones"/>
    <property type="match status" value="1"/>
</dbReference>
<name>A0A6J5TE36_9CAUD</name>
<organism evidence="2">
    <name type="scientific">uncultured Caudovirales phage</name>
    <dbReference type="NCBI Taxonomy" id="2100421"/>
    <lineage>
        <taxon>Viruses</taxon>
        <taxon>Duplodnaviria</taxon>
        <taxon>Heunggongvirae</taxon>
        <taxon>Uroviricota</taxon>
        <taxon>Caudoviricetes</taxon>
        <taxon>Peduoviridae</taxon>
        <taxon>Maltschvirus</taxon>
        <taxon>Maltschvirus maltsch</taxon>
    </lineage>
</organism>
<evidence type="ECO:0000313" key="2">
    <source>
        <dbReference type="EMBL" id="CAB5219521.1"/>
    </source>
</evidence>
<proteinExistence type="predicted"/>
<dbReference type="PROSITE" id="PS01031">
    <property type="entry name" value="SHSP"/>
    <property type="match status" value="1"/>
</dbReference>
<dbReference type="EMBL" id="LR798269">
    <property type="protein sequence ID" value="CAB5219521.1"/>
    <property type="molecule type" value="Genomic_DNA"/>
</dbReference>
<dbReference type="InterPro" id="IPR008978">
    <property type="entry name" value="HSP20-like_chaperone"/>
</dbReference>
<dbReference type="PANTHER" id="PTHR47062">
    <property type="match status" value="1"/>
</dbReference>
<accession>A0A6J5TE36</accession>
<feature type="domain" description="SHSP" evidence="1">
    <location>
        <begin position="23"/>
        <end position="134"/>
    </location>
</feature>
<protein>
    <submittedName>
        <fullName evidence="2">IbpA Molecular chaperone (Small heat shock protein)</fullName>
    </submittedName>
</protein>
<gene>
    <name evidence="2" type="ORF">UFOVP222_83</name>
</gene>
<dbReference type="PANTHER" id="PTHR47062:SF1">
    <property type="entry name" value="SMALL HEAT SHOCK PROTEIN IBPA"/>
    <property type="match status" value="1"/>
</dbReference>
<keyword evidence="2" id="KW-0346">Stress response</keyword>
<evidence type="ECO:0000259" key="1">
    <source>
        <dbReference type="PROSITE" id="PS01031"/>
    </source>
</evidence>
<dbReference type="InterPro" id="IPR002068">
    <property type="entry name" value="A-crystallin/Hsp20_dom"/>
</dbReference>